<feature type="domain" description="M23ase beta-sheet core" evidence="9">
    <location>
        <begin position="415"/>
        <end position="508"/>
    </location>
</feature>
<dbReference type="FunFam" id="2.70.70.10:FF:000002">
    <property type="entry name" value="Murein DD-endopeptidase MepM"/>
    <property type="match status" value="1"/>
</dbReference>
<comment type="caution">
    <text evidence="12">The sequence shown here is derived from an EMBL/GenBank/DDBJ whole genome shotgun (WGS) entry which is preliminary data.</text>
</comment>
<evidence type="ECO:0000256" key="5">
    <source>
        <dbReference type="ARBA" id="ARBA00022801"/>
    </source>
</evidence>
<dbReference type="GO" id="GO:0006508">
    <property type="term" value="P:proteolysis"/>
    <property type="evidence" value="ECO:0007669"/>
    <property type="project" value="UniProtKB-KW"/>
</dbReference>
<dbReference type="Pfam" id="PF01551">
    <property type="entry name" value="Peptidase_M23"/>
    <property type="match status" value="1"/>
</dbReference>
<organism evidence="12 13">
    <name type="scientific">Kushneria sinocarnis</name>
    <dbReference type="NCBI Taxonomy" id="595502"/>
    <lineage>
        <taxon>Bacteria</taxon>
        <taxon>Pseudomonadati</taxon>
        <taxon>Pseudomonadota</taxon>
        <taxon>Gammaproteobacteria</taxon>
        <taxon>Oceanospirillales</taxon>
        <taxon>Halomonadaceae</taxon>
        <taxon>Kushneria</taxon>
    </lineage>
</organism>
<dbReference type="InterPro" id="IPR007340">
    <property type="entry name" value="LysM_Opacity-associatedA"/>
</dbReference>
<dbReference type="Proteomes" id="UP000281975">
    <property type="component" value="Unassembled WGS sequence"/>
</dbReference>
<dbReference type="Gene3D" id="2.70.70.10">
    <property type="entry name" value="Glucose Permease (Domain IIA)"/>
    <property type="match status" value="1"/>
</dbReference>
<dbReference type="SUPFAM" id="SSF51261">
    <property type="entry name" value="Duplicated hybrid motif"/>
    <property type="match status" value="1"/>
</dbReference>
<dbReference type="GO" id="GO:0046872">
    <property type="term" value="F:metal ion binding"/>
    <property type="evidence" value="ECO:0007669"/>
    <property type="project" value="UniProtKB-KW"/>
</dbReference>
<keyword evidence="5" id="KW-0378">Hydrolase</keyword>
<comment type="subcellular location">
    <subcellularLocation>
        <location evidence="2">Cell envelope</location>
    </subcellularLocation>
</comment>
<evidence type="ECO:0000259" key="9">
    <source>
        <dbReference type="Pfam" id="PF01551"/>
    </source>
</evidence>
<dbReference type="PANTHER" id="PTHR21666:SF292">
    <property type="entry name" value="MUREIN DD-ENDOPEPTIDASE MEPM"/>
    <property type="match status" value="1"/>
</dbReference>
<evidence type="ECO:0000256" key="1">
    <source>
        <dbReference type="ARBA" id="ARBA00001947"/>
    </source>
</evidence>
<dbReference type="InterPro" id="IPR011055">
    <property type="entry name" value="Dup_hybrid_motif"/>
</dbReference>
<dbReference type="InterPro" id="IPR045834">
    <property type="entry name" value="Csd3_N2"/>
</dbReference>
<name>A0A420WUA4_9GAMM</name>
<keyword evidence="7" id="KW-0482">Metalloprotease</keyword>
<reference evidence="12 13" key="1">
    <citation type="submission" date="2018-10" db="EMBL/GenBank/DDBJ databases">
        <title>Genomic Encyclopedia of Type Strains, Phase IV (KMG-IV): sequencing the most valuable type-strain genomes for metagenomic binning, comparative biology and taxonomic classification.</title>
        <authorList>
            <person name="Goeker M."/>
        </authorList>
    </citation>
    <scope>NUCLEOTIDE SEQUENCE [LARGE SCALE GENOMIC DNA]</scope>
    <source>
        <strain evidence="12 13">DSM 23229</strain>
    </source>
</reference>
<proteinExistence type="predicted"/>
<evidence type="ECO:0000313" key="12">
    <source>
        <dbReference type="EMBL" id="RKQ97027.1"/>
    </source>
</evidence>
<feature type="domain" description="Opacity-associated protein A LysM-like" evidence="10">
    <location>
        <begin position="191"/>
        <end position="271"/>
    </location>
</feature>
<evidence type="ECO:0000256" key="6">
    <source>
        <dbReference type="ARBA" id="ARBA00022833"/>
    </source>
</evidence>
<gene>
    <name evidence="12" type="ORF">C7446_2443</name>
</gene>
<keyword evidence="3" id="KW-0645">Protease</keyword>
<dbReference type="Pfam" id="PF19425">
    <property type="entry name" value="Csd3_N2"/>
    <property type="match status" value="1"/>
</dbReference>
<keyword evidence="6" id="KW-0862">Zinc</keyword>
<sequence>MSRIIRSLPRTHKLLLLPVTTMVTVLGVHQALEATNHSGHDTADRDQLEVPIANALADTSVSSELLVTRQPTLDVASALRVAGTAGSETLTAVASNAAARAMSERNADSGSPEPHIRPAYAASVLPGDSETTVSSGSSLFQSAIAVAARLSRYAGKPSRGELSADPVDLEDADDAPSLSDEIASDEQYVPQWQSYTIQKGDTFTDLAERSLGLGYREVLALLEKAPDRKALTRLRVGNSLDYKVNEQGQLLALRIMKNSRKGYLFQRDQAGEAFAVSDIQRASQATQRLFAGTVEGSFGLSALSTGMSNAEVAELTNVLSKKINFRRQARQGDHFQVLVESDMVDGKAYDSRILAAHYAGGSSDITVVRHNDHFYTPDGKGLDPSFSRYPFKGHYRISSPFNLRRHHPVTGRISPHLGTDFAMPAGTTVRAPADGRVLRVGHHPLAGNYVVIQHPNGFKTRYLHLSKALVHKGDSVSMDQKIALSGNTGRSTGAHLHYEIRTSNGPVNAMRVKLPEGDNLSGKALAAFKREARPLLAKLDNADNNRAVAHVDHSDDKQEDSDS</sequence>
<evidence type="ECO:0000256" key="8">
    <source>
        <dbReference type="SAM" id="MobiDB-lite"/>
    </source>
</evidence>
<evidence type="ECO:0000256" key="3">
    <source>
        <dbReference type="ARBA" id="ARBA00022670"/>
    </source>
</evidence>
<dbReference type="InterPro" id="IPR016047">
    <property type="entry name" value="M23ase_b-sheet_dom"/>
</dbReference>
<dbReference type="GO" id="GO:0030313">
    <property type="term" value="C:cell envelope"/>
    <property type="evidence" value="ECO:0007669"/>
    <property type="project" value="UniProtKB-SubCell"/>
</dbReference>
<evidence type="ECO:0000256" key="2">
    <source>
        <dbReference type="ARBA" id="ARBA00004196"/>
    </source>
</evidence>
<evidence type="ECO:0000259" key="10">
    <source>
        <dbReference type="Pfam" id="PF04225"/>
    </source>
</evidence>
<dbReference type="EMBL" id="RBIN01000007">
    <property type="protein sequence ID" value="RKQ97027.1"/>
    <property type="molecule type" value="Genomic_DNA"/>
</dbReference>
<dbReference type="AlphaFoldDB" id="A0A420WUA4"/>
<feature type="region of interest" description="Disordered" evidence="8">
    <location>
        <begin position="543"/>
        <end position="563"/>
    </location>
</feature>
<dbReference type="InterPro" id="IPR050570">
    <property type="entry name" value="Cell_wall_metabolism_enzyme"/>
</dbReference>
<accession>A0A420WUA4</accession>
<dbReference type="Pfam" id="PF04225">
    <property type="entry name" value="LysM_OapA"/>
    <property type="match status" value="1"/>
</dbReference>
<evidence type="ECO:0000313" key="13">
    <source>
        <dbReference type="Proteomes" id="UP000281975"/>
    </source>
</evidence>
<dbReference type="GO" id="GO:0042834">
    <property type="term" value="F:peptidoglycan binding"/>
    <property type="evidence" value="ECO:0007669"/>
    <property type="project" value="InterPro"/>
</dbReference>
<keyword evidence="13" id="KW-1185">Reference proteome</keyword>
<dbReference type="PANTHER" id="PTHR21666">
    <property type="entry name" value="PEPTIDASE-RELATED"/>
    <property type="match status" value="1"/>
</dbReference>
<evidence type="ECO:0000256" key="4">
    <source>
        <dbReference type="ARBA" id="ARBA00022723"/>
    </source>
</evidence>
<evidence type="ECO:0000259" key="11">
    <source>
        <dbReference type="Pfam" id="PF19425"/>
    </source>
</evidence>
<dbReference type="GO" id="GO:0004222">
    <property type="term" value="F:metalloendopeptidase activity"/>
    <property type="evidence" value="ECO:0007669"/>
    <property type="project" value="TreeGrafter"/>
</dbReference>
<dbReference type="CDD" id="cd12797">
    <property type="entry name" value="M23_peptidase"/>
    <property type="match status" value="1"/>
</dbReference>
<comment type="cofactor">
    <cofactor evidence="1">
        <name>Zn(2+)</name>
        <dbReference type="ChEBI" id="CHEBI:29105"/>
    </cofactor>
</comment>
<feature type="domain" description="Csd3-like second N-terminal" evidence="11">
    <location>
        <begin position="288"/>
        <end position="402"/>
    </location>
</feature>
<dbReference type="Gene3D" id="3.10.450.350">
    <property type="match status" value="2"/>
</dbReference>
<evidence type="ECO:0000256" key="7">
    <source>
        <dbReference type="ARBA" id="ARBA00023049"/>
    </source>
</evidence>
<protein>
    <submittedName>
        <fullName evidence="12">Murein DD-endopeptidase</fullName>
    </submittedName>
</protein>
<keyword evidence="4" id="KW-0479">Metal-binding</keyword>
<dbReference type="OrthoDB" id="9805070at2"/>
<feature type="region of interest" description="Disordered" evidence="8">
    <location>
        <begin position="156"/>
        <end position="181"/>
    </location>
</feature>